<name>A0ABP8EX50_9MICO</name>
<comment type="caution">
    <text evidence="4">The sequence shown here is derived from an EMBL/GenBank/DDBJ whole genome shotgun (WGS) entry which is preliminary data.</text>
</comment>
<feature type="DNA-binding region" description="H-T-H motif" evidence="2">
    <location>
        <begin position="25"/>
        <end position="44"/>
    </location>
</feature>
<dbReference type="RefSeq" id="WP_345042687.1">
    <property type="nucleotide sequence ID" value="NZ_BAABBA010000015.1"/>
</dbReference>
<proteinExistence type="predicted"/>
<dbReference type="PANTHER" id="PTHR30055">
    <property type="entry name" value="HTH-TYPE TRANSCRIPTIONAL REGULATOR RUTR"/>
    <property type="match status" value="1"/>
</dbReference>
<dbReference type="InterPro" id="IPR036271">
    <property type="entry name" value="Tet_transcr_reg_TetR-rel_C_sf"/>
</dbReference>
<dbReference type="InterPro" id="IPR009057">
    <property type="entry name" value="Homeodomain-like_sf"/>
</dbReference>
<evidence type="ECO:0000313" key="4">
    <source>
        <dbReference type="EMBL" id="GAA4288584.1"/>
    </source>
</evidence>
<evidence type="ECO:0000256" key="2">
    <source>
        <dbReference type="PROSITE-ProRule" id="PRU00335"/>
    </source>
</evidence>
<dbReference type="InterPro" id="IPR041583">
    <property type="entry name" value="TetR_C_31"/>
</dbReference>
<reference evidence="5" key="1">
    <citation type="journal article" date="2019" name="Int. J. Syst. Evol. Microbiol.">
        <title>The Global Catalogue of Microorganisms (GCM) 10K type strain sequencing project: providing services to taxonomists for standard genome sequencing and annotation.</title>
        <authorList>
            <consortium name="The Broad Institute Genomics Platform"/>
            <consortium name="The Broad Institute Genome Sequencing Center for Infectious Disease"/>
            <person name="Wu L."/>
            <person name="Ma J."/>
        </authorList>
    </citation>
    <scope>NUCLEOTIDE SEQUENCE [LARGE SCALE GENOMIC DNA]</scope>
    <source>
        <strain evidence="5">JCM 17459</strain>
    </source>
</reference>
<dbReference type="PANTHER" id="PTHR30055:SF226">
    <property type="entry name" value="HTH-TYPE TRANSCRIPTIONAL REGULATOR PKSA"/>
    <property type="match status" value="1"/>
</dbReference>
<dbReference type="InterPro" id="IPR001647">
    <property type="entry name" value="HTH_TetR"/>
</dbReference>
<organism evidence="4 5">
    <name type="scientific">Georgenia daeguensis</name>
    <dbReference type="NCBI Taxonomy" id="908355"/>
    <lineage>
        <taxon>Bacteria</taxon>
        <taxon>Bacillati</taxon>
        <taxon>Actinomycetota</taxon>
        <taxon>Actinomycetes</taxon>
        <taxon>Micrococcales</taxon>
        <taxon>Bogoriellaceae</taxon>
        <taxon>Georgenia</taxon>
    </lineage>
</organism>
<protein>
    <recommendedName>
        <fullName evidence="3">HTH tetR-type domain-containing protein</fullName>
    </recommendedName>
</protein>
<dbReference type="Pfam" id="PF17940">
    <property type="entry name" value="TetR_C_31"/>
    <property type="match status" value="1"/>
</dbReference>
<sequence>MTPTKARALDAAIELLGTEGLRSLTHARVDERAELPKGSTSNYFRTRQALVSGVVARIVELEEAEIGATFAPPGNAAEFLDGLCALFDHLTRTSRTQTTARLVLFMEASHDAELREVLSRARTGMARSVVATMASLGAKDPEVAAAAVVACFEGLLLHRVARHDDTDPRPVFTQVVTGVLP</sequence>
<dbReference type="SUPFAM" id="SSF46689">
    <property type="entry name" value="Homeodomain-like"/>
    <property type="match status" value="1"/>
</dbReference>
<dbReference type="SUPFAM" id="SSF48498">
    <property type="entry name" value="Tetracyclin repressor-like, C-terminal domain"/>
    <property type="match status" value="1"/>
</dbReference>
<keyword evidence="1 2" id="KW-0238">DNA-binding</keyword>
<evidence type="ECO:0000259" key="3">
    <source>
        <dbReference type="PROSITE" id="PS50977"/>
    </source>
</evidence>
<evidence type="ECO:0000313" key="5">
    <source>
        <dbReference type="Proteomes" id="UP001499841"/>
    </source>
</evidence>
<accession>A0ABP8EX50</accession>
<dbReference type="InterPro" id="IPR050109">
    <property type="entry name" value="HTH-type_TetR-like_transc_reg"/>
</dbReference>
<dbReference type="Gene3D" id="1.10.357.10">
    <property type="entry name" value="Tetracycline Repressor, domain 2"/>
    <property type="match status" value="1"/>
</dbReference>
<dbReference type="Pfam" id="PF00440">
    <property type="entry name" value="TetR_N"/>
    <property type="match status" value="1"/>
</dbReference>
<dbReference type="Proteomes" id="UP001499841">
    <property type="component" value="Unassembled WGS sequence"/>
</dbReference>
<evidence type="ECO:0000256" key="1">
    <source>
        <dbReference type="ARBA" id="ARBA00023125"/>
    </source>
</evidence>
<gene>
    <name evidence="4" type="ORF">GCM10022262_29440</name>
</gene>
<dbReference type="PROSITE" id="PS50977">
    <property type="entry name" value="HTH_TETR_2"/>
    <property type="match status" value="1"/>
</dbReference>
<feature type="domain" description="HTH tetR-type" evidence="3">
    <location>
        <begin position="2"/>
        <end position="62"/>
    </location>
</feature>
<keyword evidence="5" id="KW-1185">Reference proteome</keyword>
<dbReference type="EMBL" id="BAABBA010000015">
    <property type="protein sequence ID" value="GAA4288584.1"/>
    <property type="molecule type" value="Genomic_DNA"/>
</dbReference>